<feature type="compositionally biased region" description="Low complexity" evidence="3">
    <location>
        <begin position="1127"/>
        <end position="1152"/>
    </location>
</feature>
<dbReference type="EMBL" id="SEYY01005031">
    <property type="protein sequence ID" value="KAB7503523.1"/>
    <property type="molecule type" value="Genomic_DNA"/>
</dbReference>
<dbReference type="SUPFAM" id="SSF46785">
    <property type="entry name" value="Winged helix' DNA-binding domain"/>
    <property type="match status" value="1"/>
</dbReference>
<feature type="compositionally biased region" description="Low complexity" evidence="3">
    <location>
        <begin position="799"/>
        <end position="812"/>
    </location>
</feature>
<sequence>SERSNWRKPNRYEEKKSPPTAPVDPNTEDNESSKENRSPASSPGVVDNTGQNSTENRTKNNKNKRPNWKKMDVDISQPRNERHRRGKASYDSSDESFQGSRRGRGGGRGRGGSGRGRGTGRGGMGGGTRDIVGEGSATSADRVPYVIYSPHFLSYEANGYQYYRNITVTPFIPPVHTDTEDLKLKIKNQIEYYFSADNLAKDRYMRTKMDSEGYLPLSLISSFNRMQKLTDDMNIILEAVKLSANLEVRDDLYVRTSINPERWPLNDEYNPYLPNSAYFPAPLVGVLPTLTLSDNAVSDPVVIETSFLNANVQEFVSGQDWVPIDSVEPQRPSVEVSIPQEVETSASLPEEGLPILSAPLPEGSLSSLSALLPEEGLAPLPELSLPTFPVLLPEEGLATHQAPLPEESLENGQDPLPEERVSDPVESLQVIDRRMLHFMSKKSETSTEVEKATLEGNLTAAPIYGRENKDSENALCHKTDIEKPDTEKDNEIPVANEIVIPSEEEWKQVKRKPRSRRESEREKTKIERNDSLEKEVFTANLNEKLQKAAEQQQQRSGSQKRTSFDTREELDFLFDEEMETKNERRHNFSQWSDDDSDYEISDKDVNKLLIVTQTPPAPSSRAPKHEGYDKTGDWTTRTKITQELAKIIDDGLNIYQQNLFKGDDWLNQGSRDRSNKQVQLISQEEMDSLRPDYLPVPLQQEVPPPPPPLHLCQGAEDPFDEQLPQKPIPKESIIKKAPRFYPVVKDNTPLDYRQPRKKKTRHLQNPPVEGHVGWVMDVREHRPRTSSIGSDYGTSPTDSHLSNSLGSSHGSYGSLPGSLPTFMHPSHYLLKQNGFTQQAYHKYRARCLKERKRLGIGQSGETNTLFRFWSFFLREHFNRKMYEEFKKLAKEDAKYGYRYGIECLFRFYSYGLEKHFRDDIYKDFQEETLLDVDANQLYGLEKFWAFLKYYKKSSTLQVIEKLKEKLEKYKTIEDFRVEMPYECDAEKEARKRRLRTRSENQTRATSFPYHSYSGSGRKRRASEGDESYYTDDARYYSHHNNRIRRVSGPSKIQYPVQRSSSNQRRGRNPSGSKTSVPIHTVNNYYSSSSGSSPAKRAANNATQSVKGNINNNMNKENETRSKDKKITTSGQNNNNNNVTNKSVTSPSNSSGKKPLSAAGGNFTKRQTQPEKRQQRVSIQQTDKRTNQSTVSPSVSGSCGSSYDVSLRKSSLTKSSPVPVPGSKSS</sequence>
<dbReference type="Pfam" id="PF21071">
    <property type="entry name" value="LARP1_HEAT"/>
    <property type="match status" value="1"/>
</dbReference>
<feature type="domain" description="HTH La-type RNA-binding" evidence="4">
    <location>
        <begin position="176"/>
        <end position="267"/>
    </location>
</feature>
<feature type="compositionally biased region" description="Basic and acidic residues" evidence="3">
    <location>
        <begin position="516"/>
        <end position="536"/>
    </location>
</feature>
<dbReference type="PANTHER" id="PTHR22792:SF132">
    <property type="entry name" value="LA-RELATED PROTEIN 1"/>
    <property type="match status" value="1"/>
</dbReference>
<feature type="compositionally biased region" description="Low complexity" evidence="3">
    <location>
        <begin position="1188"/>
        <end position="1204"/>
    </location>
</feature>
<evidence type="ECO:0000256" key="2">
    <source>
        <dbReference type="PROSITE-ProRule" id="PRU00332"/>
    </source>
</evidence>
<dbReference type="InterPro" id="IPR006630">
    <property type="entry name" value="La_HTH"/>
</dbReference>
<gene>
    <name evidence="5" type="primary">Larp1</name>
    <name evidence="5" type="ORF">Anas_07334</name>
</gene>
<feature type="compositionally biased region" description="Low complexity" evidence="3">
    <location>
        <begin position="1213"/>
        <end position="1225"/>
    </location>
</feature>
<feature type="non-terminal residue" evidence="5">
    <location>
        <position position="1"/>
    </location>
</feature>
<dbReference type="InterPro" id="IPR006607">
    <property type="entry name" value="DM15"/>
</dbReference>
<feature type="compositionally biased region" description="Basic and acidic residues" evidence="3">
    <location>
        <begin position="1115"/>
        <end position="1126"/>
    </location>
</feature>
<dbReference type="SMART" id="SM00684">
    <property type="entry name" value="DM15"/>
    <property type="match status" value="3"/>
</dbReference>
<feature type="compositionally biased region" description="Polar residues" evidence="3">
    <location>
        <begin position="1073"/>
        <end position="1085"/>
    </location>
</feature>
<evidence type="ECO:0000259" key="4">
    <source>
        <dbReference type="PROSITE" id="PS50961"/>
    </source>
</evidence>
<feature type="region of interest" description="Disordered" evidence="3">
    <location>
        <begin position="1"/>
        <end position="135"/>
    </location>
</feature>
<feature type="compositionally biased region" description="Polar residues" evidence="3">
    <location>
        <begin position="785"/>
        <end position="798"/>
    </location>
</feature>
<dbReference type="OrthoDB" id="340227at2759"/>
<keyword evidence="1 2" id="KW-0694">RNA-binding</keyword>
<feature type="region of interest" description="Disordered" evidence="3">
    <location>
        <begin position="1039"/>
        <end position="1225"/>
    </location>
</feature>
<dbReference type="GO" id="GO:0010494">
    <property type="term" value="C:cytoplasmic stress granule"/>
    <property type="evidence" value="ECO:0007669"/>
    <property type="project" value="TreeGrafter"/>
</dbReference>
<feature type="region of interest" description="Disordered" evidence="3">
    <location>
        <begin position="406"/>
        <end position="425"/>
    </location>
</feature>
<reference evidence="5 6" key="1">
    <citation type="journal article" date="2019" name="PLoS Biol.">
        <title>Sex chromosomes control vertical transmission of feminizing Wolbachia symbionts in an isopod.</title>
        <authorList>
            <person name="Becking T."/>
            <person name="Chebbi M.A."/>
            <person name="Giraud I."/>
            <person name="Moumen B."/>
            <person name="Laverre T."/>
            <person name="Caubet Y."/>
            <person name="Peccoud J."/>
            <person name="Gilbert C."/>
            <person name="Cordaux R."/>
        </authorList>
    </citation>
    <scope>NUCLEOTIDE SEQUENCE [LARGE SCALE GENOMIC DNA]</scope>
    <source>
        <strain evidence="5">ANa2</strain>
        <tissue evidence="5">Whole body excluding digestive tract and cuticle</tissue>
    </source>
</reference>
<feature type="compositionally biased region" description="Basic and acidic residues" evidence="3">
    <location>
        <begin position="623"/>
        <end position="632"/>
    </location>
</feature>
<proteinExistence type="predicted"/>
<accession>A0A5N5TA41</accession>
<feature type="compositionally biased region" description="Low complexity" evidence="3">
    <location>
        <begin position="1057"/>
        <end position="1072"/>
    </location>
</feature>
<dbReference type="AlphaFoldDB" id="A0A5N5TA41"/>
<dbReference type="PROSITE" id="PS50961">
    <property type="entry name" value="HTH_LA"/>
    <property type="match status" value="1"/>
</dbReference>
<dbReference type="GO" id="GO:0000339">
    <property type="term" value="F:RNA cap binding"/>
    <property type="evidence" value="ECO:0007669"/>
    <property type="project" value="InterPro"/>
</dbReference>
<organism evidence="5 6">
    <name type="scientific">Armadillidium nasatum</name>
    <dbReference type="NCBI Taxonomy" id="96803"/>
    <lineage>
        <taxon>Eukaryota</taxon>
        <taxon>Metazoa</taxon>
        <taxon>Ecdysozoa</taxon>
        <taxon>Arthropoda</taxon>
        <taxon>Crustacea</taxon>
        <taxon>Multicrustacea</taxon>
        <taxon>Malacostraca</taxon>
        <taxon>Eumalacostraca</taxon>
        <taxon>Peracarida</taxon>
        <taxon>Isopoda</taxon>
        <taxon>Oniscidea</taxon>
        <taxon>Crinocheta</taxon>
        <taxon>Armadillidiidae</taxon>
        <taxon>Armadillidium</taxon>
    </lineage>
</organism>
<protein>
    <submittedName>
        <fullName evidence="5">La-related protein 1</fullName>
    </submittedName>
</protein>
<feature type="region of interest" description="Disordered" evidence="3">
    <location>
        <begin position="784"/>
        <end position="812"/>
    </location>
</feature>
<dbReference type="CDD" id="cd07323">
    <property type="entry name" value="LAM"/>
    <property type="match status" value="1"/>
</dbReference>
<evidence type="ECO:0000256" key="1">
    <source>
        <dbReference type="ARBA" id="ARBA00022884"/>
    </source>
</evidence>
<name>A0A5N5TA41_9CRUS</name>
<keyword evidence="6" id="KW-1185">Reference proteome</keyword>
<dbReference type="GO" id="GO:0048255">
    <property type="term" value="P:mRNA stabilization"/>
    <property type="evidence" value="ECO:0007669"/>
    <property type="project" value="InterPro"/>
</dbReference>
<evidence type="ECO:0000313" key="5">
    <source>
        <dbReference type="EMBL" id="KAB7503523.1"/>
    </source>
</evidence>
<dbReference type="GO" id="GO:0005829">
    <property type="term" value="C:cytosol"/>
    <property type="evidence" value="ECO:0007669"/>
    <property type="project" value="TreeGrafter"/>
</dbReference>
<feature type="region of interest" description="Disordered" evidence="3">
    <location>
        <begin position="988"/>
        <end position="1026"/>
    </location>
</feature>
<dbReference type="InterPro" id="IPR036390">
    <property type="entry name" value="WH_DNA-bd_sf"/>
</dbReference>
<dbReference type="PANTHER" id="PTHR22792">
    <property type="entry name" value="LUPUS LA PROTEIN-RELATED"/>
    <property type="match status" value="1"/>
</dbReference>
<dbReference type="SMART" id="SM00715">
    <property type="entry name" value="LA"/>
    <property type="match status" value="1"/>
</dbReference>
<comment type="caution">
    <text evidence="5">The sequence shown here is derived from an EMBL/GenBank/DDBJ whole genome shotgun (WGS) entry which is preliminary data.</text>
</comment>
<dbReference type="Gene3D" id="1.10.10.10">
    <property type="entry name" value="Winged helix-like DNA-binding domain superfamily/Winged helix DNA-binding domain"/>
    <property type="match status" value="1"/>
</dbReference>
<dbReference type="InterPro" id="IPR036388">
    <property type="entry name" value="WH-like_DNA-bd_sf"/>
</dbReference>
<evidence type="ECO:0000256" key="3">
    <source>
        <dbReference type="SAM" id="MobiDB-lite"/>
    </source>
</evidence>
<dbReference type="GO" id="GO:0045727">
    <property type="term" value="P:positive regulation of translation"/>
    <property type="evidence" value="ECO:0007669"/>
    <property type="project" value="TreeGrafter"/>
</dbReference>
<feature type="region of interest" description="Disordered" evidence="3">
    <location>
        <begin position="506"/>
        <end position="569"/>
    </location>
</feature>
<evidence type="ECO:0000313" key="6">
    <source>
        <dbReference type="Proteomes" id="UP000326759"/>
    </source>
</evidence>
<feature type="compositionally biased region" description="Basic residues" evidence="3">
    <location>
        <begin position="59"/>
        <end position="68"/>
    </location>
</feature>
<feature type="compositionally biased region" description="Basic and acidic residues" evidence="3">
    <location>
        <begin position="1"/>
        <end position="17"/>
    </location>
</feature>
<dbReference type="Pfam" id="PF05383">
    <property type="entry name" value="La"/>
    <property type="match status" value="1"/>
</dbReference>
<feature type="compositionally biased region" description="Gly residues" evidence="3">
    <location>
        <begin position="108"/>
        <end position="128"/>
    </location>
</feature>
<feature type="region of interest" description="Disordered" evidence="3">
    <location>
        <begin position="612"/>
        <end position="632"/>
    </location>
</feature>
<dbReference type="Proteomes" id="UP000326759">
    <property type="component" value="Unassembled WGS sequence"/>
</dbReference>
<dbReference type="InterPro" id="IPR045180">
    <property type="entry name" value="La_dom_prot"/>
</dbReference>